<dbReference type="EMBL" id="JAPDRQ010000150">
    <property type="protein sequence ID" value="KAJ9653542.1"/>
    <property type="molecule type" value="Genomic_DNA"/>
</dbReference>
<dbReference type="Proteomes" id="UP001172386">
    <property type="component" value="Unassembled WGS sequence"/>
</dbReference>
<evidence type="ECO:0000313" key="2">
    <source>
        <dbReference type="Proteomes" id="UP001172386"/>
    </source>
</evidence>
<name>A0ACC3A0G2_9EURO</name>
<accession>A0ACC3A0G2</accession>
<protein>
    <submittedName>
        <fullName evidence="1">Uncharacterized protein</fullName>
    </submittedName>
</protein>
<sequence length="87" mass="9926">MSSKEKRPLLKTKVQKKPMKATDGGSIKYENELRFEDNVGDQRVVVFDSSSAPEPFMDTNELEALRKKQKAEAEKAKAETKAQNLRR</sequence>
<gene>
    <name evidence="1" type="ORF">H2198_007262</name>
</gene>
<comment type="caution">
    <text evidence="1">The sequence shown here is derived from an EMBL/GenBank/DDBJ whole genome shotgun (WGS) entry which is preliminary data.</text>
</comment>
<evidence type="ECO:0000313" key="1">
    <source>
        <dbReference type="EMBL" id="KAJ9653542.1"/>
    </source>
</evidence>
<reference evidence="1" key="1">
    <citation type="submission" date="2022-10" db="EMBL/GenBank/DDBJ databases">
        <title>Culturing micro-colonial fungi from biological soil crusts in the Mojave desert and describing Neophaeococcomyces mojavensis, and introducing the new genera and species Taxawa tesnikishii.</title>
        <authorList>
            <person name="Kurbessoian T."/>
            <person name="Stajich J.E."/>
        </authorList>
    </citation>
    <scope>NUCLEOTIDE SEQUENCE</scope>
    <source>
        <strain evidence="1">JES_112</strain>
    </source>
</reference>
<proteinExistence type="predicted"/>
<organism evidence="1 2">
    <name type="scientific">Neophaeococcomyces mojaviensis</name>
    <dbReference type="NCBI Taxonomy" id="3383035"/>
    <lineage>
        <taxon>Eukaryota</taxon>
        <taxon>Fungi</taxon>
        <taxon>Dikarya</taxon>
        <taxon>Ascomycota</taxon>
        <taxon>Pezizomycotina</taxon>
        <taxon>Eurotiomycetes</taxon>
        <taxon>Chaetothyriomycetidae</taxon>
        <taxon>Chaetothyriales</taxon>
        <taxon>Chaetothyriales incertae sedis</taxon>
        <taxon>Neophaeococcomyces</taxon>
    </lineage>
</organism>
<keyword evidence="2" id="KW-1185">Reference proteome</keyword>